<feature type="domain" description="YknX-like beta-barrel" evidence="6">
    <location>
        <begin position="310"/>
        <end position="389"/>
    </location>
</feature>
<evidence type="ECO:0000259" key="6">
    <source>
        <dbReference type="Pfam" id="PF25990"/>
    </source>
</evidence>
<sequence>MKKKIFIGAIIILLAIIVVKFVKKDDKRIKNNVYVKVDSIVKKDIEEIVKAKGKVDAKEVKELYSSIVQKVKEVKYKIGDRVEKNDTLILFDNNEKERLLNEIKLLNLDIENEKINLKLLKKDINNIEILQKKYEIETKEKNLENLEMNLELLEKQKKAFSIKYDTFIKNLKEKEELFKDGGLSKDELTELRNQKIDLENEMAAKDYEIYNKNQEIENRKLEIELYKKIYDIIIKNYNTDLEKRENNIKITENNLKKYNIQLKEKEKNLEKIKGKLISPFDGVILSIRAEKNMLTDTEKPLIVLANTTNMIIKTDVPTYDIGKIKIGDMVRIKTDILENGYYNGKITKISNIAEQKQEQGYIETVVGIEILVIDKDTKLKPGYDVDIEIITNKSKNTLIVPSIDIVYDNNKKYIYIVENNKLKKVEIKTGIENLNETEIIETKLDENTKIVKNPSLDLKNNMKVNVIEN</sequence>
<comment type="caution">
    <text evidence="7">The sequence shown here is derived from an EMBL/GenBank/DDBJ whole genome shotgun (WGS) entry which is preliminary data.</text>
</comment>
<evidence type="ECO:0000256" key="2">
    <source>
        <dbReference type="ARBA" id="ARBA00023054"/>
    </source>
</evidence>
<dbReference type="Pfam" id="PF25990">
    <property type="entry name" value="Beta-barrel_YknX"/>
    <property type="match status" value="1"/>
</dbReference>
<dbReference type="PANTHER" id="PTHR32347:SF14">
    <property type="entry name" value="EFFLUX SYSTEM COMPONENT YKNX-RELATED"/>
    <property type="match status" value="1"/>
</dbReference>
<evidence type="ECO:0000259" key="5">
    <source>
        <dbReference type="Pfam" id="PF25989"/>
    </source>
</evidence>
<reference evidence="7 8" key="1">
    <citation type="submission" date="2019-03" db="EMBL/GenBank/DDBJ databases">
        <title>Genomic Encyclopedia of Type Strains, Phase IV (KMG-IV): sequencing the most valuable type-strain genomes for metagenomic binning, comparative biology and taxonomic classification.</title>
        <authorList>
            <person name="Goeker M."/>
        </authorList>
    </citation>
    <scope>NUCLEOTIDE SEQUENCE [LARGE SCALE GENOMIC DNA]</scope>
    <source>
        <strain evidence="7 8">DSM 100055</strain>
    </source>
</reference>
<dbReference type="GO" id="GO:0030313">
    <property type="term" value="C:cell envelope"/>
    <property type="evidence" value="ECO:0007669"/>
    <property type="project" value="UniProtKB-SubCell"/>
</dbReference>
<feature type="coiled-coil region" evidence="3">
    <location>
        <begin position="93"/>
        <end position="163"/>
    </location>
</feature>
<dbReference type="RefSeq" id="WP_134113824.1">
    <property type="nucleotide sequence ID" value="NZ_SOBG01000010.1"/>
</dbReference>
<protein>
    <submittedName>
        <fullName evidence="7">RND family efflux transporter MFP subunit</fullName>
    </submittedName>
</protein>
<dbReference type="InterPro" id="IPR058637">
    <property type="entry name" value="YknX-like_C"/>
</dbReference>
<evidence type="ECO:0000256" key="4">
    <source>
        <dbReference type="SAM" id="Phobius"/>
    </source>
</evidence>
<keyword evidence="4" id="KW-1133">Transmembrane helix</keyword>
<organism evidence="7 8">
    <name type="scientific">Hypnocyclicus thermotrophus</name>
    <dbReference type="NCBI Taxonomy" id="1627895"/>
    <lineage>
        <taxon>Bacteria</taxon>
        <taxon>Fusobacteriati</taxon>
        <taxon>Fusobacteriota</taxon>
        <taxon>Fusobacteriia</taxon>
        <taxon>Fusobacteriales</taxon>
        <taxon>Fusobacteriaceae</taxon>
        <taxon>Hypnocyclicus</taxon>
    </lineage>
</organism>
<evidence type="ECO:0000256" key="3">
    <source>
        <dbReference type="SAM" id="Coils"/>
    </source>
</evidence>
<keyword evidence="4" id="KW-0472">Membrane</keyword>
<name>A0AA46I4R5_9FUSO</name>
<keyword evidence="8" id="KW-1185">Reference proteome</keyword>
<accession>A0AA46I4R5</accession>
<feature type="coiled-coil region" evidence="3">
    <location>
        <begin position="188"/>
        <end position="275"/>
    </location>
</feature>
<dbReference type="InterPro" id="IPR050465">
    <property type="entry name" value="UPF0194_transport"/>
</dbReference>
<feature type="domain" description="YknX-like C-terminal permuted SH3-like" evidence="5">
    <location>
        <begin position="399"/>
        <end position="466"/>
    </location>
</feature>
<dbReference type="AlphaFoldDB" id="A0AA46I4R5"/>
<dbReference type="Gene3D" id="2.40.30.170">
    <property type="match status" value="1"/>
</dbReference>
<dbReference type="Pfam" id="PF25989">
    <property type="entry name" value="YknX_C"/>
    <property type="match status" value="1"/>
</dbReference>
<dbReference type="Proteomes" id="UP000294678">
    <property type="component" value="Unassembled WGS sequence"/>
</dbReference>
<dbReference type="EMBL" id="SOBG01000010">
    <property type="protein sequence ID" value="TDT67411.1"/>
    <property type="molecule type" value="Genomic_DNA"/>
</dbReference>
<proteinExistence type="predicted"/>
<dbReference type="InterPro" id="IPR058636">
    <property type="entry name" value="Beta-barrel_YknX"/>
</dbReference>
<evidence type="ECO:0000313" key="8">
    <source>
        <dbReference type="Proteomes" id="UP000294678"/>
    </source>
</evidence>
<evidence type="ECO:0000256" key="1">
    <source>
        <dbReference type="ARBA" id="ARBA00004196"/>
    </source>
</evidence>
<keyword evidence="4" id="KW-0812">Transmembrane</keyword>
<dbReference type="Gene3D" id="2.40.420.20">
    <property type="match status" value="1"/>
</dbReference>
<dbReference type="PANTHER" id="PTHR32347">
    <property type="entry name" value="EFFLUX SYSTEM COMPONENT YKNX-RELATED"/>
    <property type="match status" value="1"/>
</dbReference>
<keyword evidence="2 3" id="KW-0175">Coiled coil</keyword>
<comment type="subcellular location">
    <subcellularLocation>
        <location evidence="1">Cell envelope</location>
    </subcellularLocation>
</comment>
<gene>
    <name evidence="7" type="ORF">EV215_1965</name>
</gene>
<evidence type="ECO:0000313" key="7">
    <source>
        <dbReference type="EMBL" id="TDT67411.1"/>
    </source>
</evidence>
<feature type="transmembrane region" description="Helical" evidence="4">
    <location>
        <begin position="6"/>
        <end position="22"/>
    </location>
</feature>